<sequence length="293" mass="29756">MAGNSAIRRAAVPAAVIAGIAAVGAGLWPALASDGSPELPDITADELLVRVAESDTAQLSGTVRVDADLGVPDLGGMLDGVLSGVEGPAGRLAGLATGDSTLEVAVDGPDRQRVGLESGGEEFSVIRNGDELWAYDSEGDTVYHAEVPEHGELSELGAEGAGDGDAWAAGLTPRELAERLLDRAGEHAEVSVDGTAQVAGRAAYQLVIVPKDADAPLSEARISVDGETGVPLALTAEGPEGRVLDVAFSQIDYAQPPGAVFEFTPPSDAEVVEVNPEAPLGGLLPDVLPGFGR</sequence>
<dbReference type="SUPFAM" id="SSF89392">
    <property type="entry name" value="Prokaryotic lipoproteins and lipoprotein localization factors"/>
    <property type="match status" value="1"/>
</dbReference>
<dbReference type="Proteomes" id="UP000275024">
    <property type="component" value="Unassembled WGS sequence"/>
</dbReference>
<dbReference type="InterPro" id="IPR033434">
    <property type="entry name" value="MucB/RseB_N"/>
</dbReference>
<dbReference type="PANTHER" id="PTHR37507">
    <property type="entry name" value="SPORULATION PROTEIN YDCC"/>
    <property type="match status" value="1"/>
</dbReference>
<feature type="domain" description="MucB/RseB N-terminal" evidence="1">
    <location>
        <begin position="120"/>
        <end position="254"/>
    </location>
</feature>
<dbReference type="OrthoDB" id="4822274at2"/>
<evidence type="ECO:0000313" key="5">
    <source>
        <dbReference type="Proteomes" id="UP000275024"/>
    </source>
</evidence>
<dbReference type="Pfam" id="PF03888">
    <property type="entry name" value="MucB_RseB"/>
    <property type="match status" value="1"/>
</dbReference>
<dbReference type="AlphaFoldDB" id="A0A3A9VWX8"/>
<dbReference type="InterPro" id="IPR029046">
    <property type="entry name" value="LolA/LolB/LppX"/>
</dbReference>
<comment type="caution">
    <text evidence="2">The sequence shown here is derived from an EMBL/GenBank/DDBJ whole genome shotgun (WGS) entry which is preliminary data.</text>
</comment>
<dbReference type="RefSeq" id="WP_120699332.1">
    <property type="nucleotide sequence ID" value="NZ_RBDX01000026.1"/>
</dbReference>
<evidence type="ECO:0000313" key="2">
    <source>
        <dbReference type="EMBL" id="RKN05525.1"/>
    </source>
</evidence>
<evidence type="ECO:0000313" key="4">
    <source>
        <dbReference type="Proteomes" id="UP000268652"/>
    </source>
</evidence>
<dbReference type="EMBL" id="RBDY01000024">
    <property type="protein sequence ID" value="RKN17394.1"/>
    <property type="molecule type" value="Genomic_DNA"/>
</dbReference>
<dbReference type="PANTHER" id="PTHR37507:SF2">
    <property type="entry name" value="SPORULATION PROTEIN YDCC"/>
    <property type="match status" value="1"/>
</dbReference>
<organism evidence="2 5">
    <name type="scientific">Streptomyces radicis</name>
    <dbReference type="NCBI Taxonomy" id="1750517"/>
    <lineage>
        <taxon>Bacteria</taxon>
        <taxon>Bacillati</taxon>
        <taxon>Actinomycetota</taxon>
        <taxon>Actinomycetes</taxon>
        <taxon>Kitasatosporales</taxon>
        <taxon>Streptomycetaceae</taxon>
        <taxon>Streptomyces</taxon>
    </lineage>
</organism>
<evidence type="ECO:0000313" key="3">
    <source>
        <dbReference type="EMBL" id="RKN17394.1"/>
    </source>
</evidence>
<dbReference type="Proteomes" id="UP000268652">
    <property type="component" value="Unassembled WGS sequence"/>
</dbReference>
<proteinExistence type="predicted"/>
<name>A0A3A9VWX8_9ACTN</name>
<keyword evidence="4" id="KW-1185">Reference proteome</keyword>
<dbReference type="InterPro" id="IPR052944">
    <property type="entry name" value="Sporulation_related"/>
</dbReference>
<accession>A0A3A9VWX8</accession>
<protein>
    <recommendedName>
        <fullName evidence="1">MucB/RseB N-terminal domain-containing protein</fullName>
    </recommendedName>
</protein>
<reference evidence="4 5" key="1">
    <citation type="submission" date="2018-09" db="EMBL/GenBank/DDBJ databases">
        <title>Streptomyces sp. nov. DS1-2, an endophytic actinomycete isolated from roots of Dendrobium scabrilingue.</title>
        <authorList>
            <person name="Kuncharoen N."/>
            <person name="Kudo T."/>
            <person name="Ohkuma M."/>
            <person name="Yuki M."/>
            <person name="Tanasupawat S."/>
        </authorList>
    </citation>
    <scope>NUCLEOTIDE SEQUENCE [LARGE SCALE GENOMIC DNA]</scope>
    <source>
        <strain evidence="2 5">AZ1-7</strain>
        <strain evidence="3 4">DS1-2</strain>
    </source>
</reference>
<dbReference type="EMBL" id="RBDX01000026">
    <property type="protein sequence ID" value="RKN05525.1"/>
    <property type="molecule type" value="Genomic_DNA"/>
</dbReference>
<gene>
    <name evidence="3" type="ORF">D7318_24305</name>
    <name evidence="2" type="ORF">D7319_24940</name>
</gene>
<dbReference type="Gene3D" id="2.50.20.10">
    <property type="entry name" value="Lipoprotein localisation LolA/LolB/LppX"/>
    <property type="match status" value="1"/>
</dbReference>
<evidence type="ECO:0000259" key="1">
    <source>
        <dbReference type="Pfam" id="PF03888"/>
    </source>
</evidence>